<evidence type="ECO:0000313" key="1">
    <source>
        <dbReference type="EMBL" id="BCL28541.1"/>
    </source>
</evidence>
<protein>
    <submittedName>
        <fullName evidence="1">Uncharacterized protein</fullName>
    </submittedName>
</protein>
<dbReference type="EMBL" id="AP023440">
    <property type="protein sequence ID" value="BCL28541.1"/>
    <property type="molecule type" value="Genomic_DNA"/>
</dbReference>
<accession>A0A7G1P1L6</accession>
<dbReference type="Proteomes" id="UP000516444">
    <property type="component" value="Chromosome"/>
</dbReference>
<organism evidence="1 2">
    <name type="scientific">Streptomyces aurantiacus</name>
    <dbReference type="NCBI Taxonomy" id="47760"/>
    <lineage>
        <taxon>Bacteria</taxon>
        <taxon>Bacillati</taxon>
        <taxon>Actinomycetota</taxon>
        <taxon>Actinomycetes</taxon>
        <taxon>Kitasatosporales</taxon>
        <taxon>Streptomycetaceae</taxon>
        <taxon>Streptomyces</taxon>
        <taxon>Streptomyces aurantiacus group</taxon>
    </lineage>
</organism>
<keyword evidence="2" id="KW-1185">Reference proteome</keyword>
<evidence type="ECO:0000313" key="2">
    <source>
        <dbReference type="Proteomes" id="UP000516444"/>
    </source>
</evidence>
<sequence length="129" mass="14242">MVGELKLSVTSYQFSLFKSSQRPVQRAVLKATVFPARPACITVLGADSLKEACVLHRPAVESYENIPCPFATYQVAYIMNTSYEATVFRCHGGRMLLAVLVDSADGRFLITVDFVSRPVVYVIGHNNLP</sequence>
<name>A0A7G1P1L6_9ACTN</name>
<gene>
    <name evidence="1" type="ORF">GCM10017557_34000</name>
</gene>
<reference evidence="1 2" key="1">
    <citation type="journal article" date="2014" name="Int. J. Syst. Evol. Microbiol.">
        <title>Complete genome sequence of Corynebacterium casei LMG S-19264T (=DSM 44701T), isolated from a smear-ripened cheese.</title>
        <authorList>
            <consortium name="US DOE Joint Genome Institute (JGI-PGF)"/>
            <person name="Walter F."/>
            <person name="Albersmeier A."/>
            <person name="Kalinowski J."/>
            <person name="Ruckert C."/>
        </authorList>
    </citation>
    <scope>NUCLEOTIDE SEQUENCE [LARGE SCALE GENOMIC DNA]</scope>
    <source>
        <strain evidence="1 2">JCM 4677</strain>
    </source>
</reference>
<dbReference type="AlphaFoldDB" id="A0A7G1P1L6"/>
<proteinExistence type="predicted"/>
<dbReference type="KEGG" id="sgm:GCM10017557_34000"/>